<dbReference type="HAMAP" id="MF_01618">
    <property type="entry name" value="FadI"/>
    <property type="match status" value="1"/>
</dbReference>
<protein>
    <recommendedName>
        <fullName evidence="8">3-ketoacyl-CoA thiolase</fullName>
        <ecNumber evidence="8">2.3.1.16</ecNumber>
    </recommendedName>
    <alternativeName>
        <fullName evidence="8">ACSs</fullName>
    </alternativeName>
    <alternativeName>
        <fullName evidence="8">Acetyl-CoA acyltransferase</fullName>
    </alternativeName>
    <alternativeName>
        <fullName evidence="8">Acyl-CoA ligase</fullName>
    </alternativeName>
    <alternativeName>
        <fullName evidence="8">Beta-ketothiolase</fullName>
    </alternativeName>
    <alternativeName>
        <fullName evidence="8">Fatty acid oxidation complex subunit beta</fullName>
    </alternativeName>
</protein>
<dbReference type="GO" id="GO:0006635">
    <property type="term" value="P:fatty acid beta-oxidation"/>
    <property type="evidence" value="ECO:0007669"/>
    <property type="project" value="UniProtKB-UniRule"/>
</dbReference>
<keyword evidence="5 8" id="KW-0442">Lipid degradation</keyword>
<evidence type="ECO:0000256" key="5">
    <source>
        <dbReference type="ARBA" id="ARBA00022963"/>
    </source>
</evidence>
<dbReference type="EMBL" id="CP032551">
    <property type="protein sequence ID" value="QGT94831.1"/>
    <property type="molecule type" value="Genomic_DNA"/>
</dbReference>
<keyword evidence="3 8" id="KW-0808">Transferase</keyword>
<gene>
    <name evidence="8 13" type="primary">fadI</name>
    <name evidence="13" type="ORF">D3795_00935</name>
</gene>
<dbReference type="Pfam" id="PF02803">
    <property type="entry name" value="Thiolase_C"/>
    <property type="match status" value="1"/>
</dbReference>
<dbReference type="Proteomes" id="UP000427820">
    <property type="component" value="Chromosome"/>
</dbReference>
<feature type="active site" description="Proton acceptor" evidence="8 9">
    <location>
        <position position="422"/>
    </location>
</feature>
<reference evidence="13 14" key="1">
    <citation type="submission" date="2018-09" db="EMBL/GenBank/DDBJ databases">
        <title>Whole genome sequencing of Idiomarina andamanensis W-5T (LMG 29773T= JCM 31645T).</title>
        <authorList>
            <person name="Das S.K."/>
        </authorList>
    </citation>
    <scope>NUCLEOTIDE SEQUENCE [LARGE SCALE GENOMIC DNA]</scope>
    <source>
        <strain evidence="13 14">W-5T</strain>
    </source>
</reference>
<dbReference type="InterPro" id="IPR020616">
    <property type="entry name" value="Thiolase_N"/>
</dbReference>
<dbReference type="InterPro" id="IPR012806">
    <property type="entry name" value="Ac-CoA_C-AcTrfase_FadI"/>
</dbReference>
<comment type="subunit">
    <text evidence="8">Heterotetramer of two alpha chains (FadJ) and two beta chains (FadI).</text>
</comment>
<dbReference type="PANTHER" id="PTHR42689">
    <property type="entry name" value="ACETYL-COA ACYLTRANSFERASE FADA2 (3-KETOACYL-COA THIOLASE) (BETA-KETOTHIOLASE)-RELATED"/>
    <property type="match status" value="1"/>
</dbReference>
<dbReference type="EC" id="2.3.1.16" evidence="8"/>
<dbReference type="GO" id="GO:0003988">
    <property type="term" value="F:acetyl-CoA C-acyltransferase activity"/>
    <property type="evidence" value="ECO:0007669"/>
    <property type="project" value="UniProtKB-UniRule"/>
</dbReference>
<dbReference type="KEGG" id="panm:D3795_00935"/>
<keyword evidence="7 8" id="KW-0012">Acyltransferase</keyword>
<dbReference type="InterPro" id="IPR050521">
    <property type="entry name" value="3-ketoacyl-CoA_Thiolase"/>
</dbReference>
<evidence type="ECO:0000256" key="8">
    <source>
        <dbReference type="HAMAP-Rule" id="MF_01618"/>
    </source>
</evidence>
<evidence type="ECO:0000256" key="3">
    <source>
        <dbReference type="ARBA" id="ARBA00022679"/>
    </source>
</evidence>
<comment type="pathway">
    <text evidence="8">Lipid metabolism; fatty acid beta-oxidation.</text>
</comment>
<feature type="domain" description="Thiolase N-terminal" evidence="11">
    <location>
        <begin position="15"/>
        <end position="288"/>
    </location>
</feature>
<comment type="catalytic activity">
    <reaction evidence="8">
        <text>an acyl-CoA + acetyl-CoA = a 3-oxoacyl-CoA + CoA</text>
        <dbReference type="Rhea" id="RHEA:21564"/>
        <dbReference type="ChEBI" id="CHEBI:57287"/>
        <dbReference type="ChEBI" id="CHEBI:57288"/>
        <dbReference type="ChEBI" id="CHEBI:58342"/>
        <dbReference type="ChEBI" id="CHEBI:90726"/>
        <dbReference type="EC" id="2.3.1.16"/>
    </reaction>
</comment>
<feature type="active site" description="Acyl-thioester intermediate" evidence="8 9">
    <location>
        <position position="99"/>
    </location>
</feature>
<proteinExistence type="inferred from homology"/>
<evidence type="ECO:0000313" key="13">
    <source>
        <dbReference type="EMBL" id="QGT94831.1"/>
    </source>
</evidence>
<dbReference type="FunFam" id="3.40.47.10:FF:000011">
    <property type="entry name" value="3-ketoacyl-CoA thiolase"/>
    <property type="match status" value="1"/>
</dbReference>
<dbReference type="NCBIfam" id="TIGR01930">
    <property type="entry name" value="AcCoA-C-Actrans"/>
    <property type="match status" value="1"/>
</dbReference>
<dbReference type="InterPro" id="IPR020617">
    <property type="entry name" value="Thiolase_C"/>
</dbReference>
<feature type="domain" description="Thiolase C-terminal" evidence="12">
    <location>
        <begin position="296"/>
        <end position="434"/>
    </location>
</feature>
<evidence type="ECO:0000256" key="6">
    <source>
        <dbReference type="ARBA" id="ARBA00023098"/>
    </source>
</evidence>
<dbReference type="Pfam" id="PF00108">
    <property type="entry name" value="Thiolase_N"/>
    <property type="match status" value="1"/>
</dbReference>
<dbReference type="GO" id="GO:0005829">
    <property type="term" value="C:cytosol"/>
    <property type="evidence" value="ECO:0007669"/>
    <property type="project" value="TreeGrafter"/>
</dbReference>
<sequence length="436" mass="46743">MAARQNLTTASGDRIAIVAGLRTPFAKQATYFHGVPALDMGKMVVQELLNRYSLDPSEVEQLVYGQVVQMPKAPNIAREIVLGTNLPVSTDAYSVSRACATSFQTTVNVLESMVVGNISVGIAGGADSSSVLPIGVSRSLAHALVDLNKARTLGQRLNILKRLRFKDLMPVPPAIAEYSTGLTMGDTAEQMAKTHNISRADQDALAHRSHTLAHEAWEAGKLDAEVMTAYAEPYNDFLKRDNTVRSDSKLDGYAKLRPVFDRKHGTVTAANSTALTDGASAILLMTESKAKALGYEVLGYIRSYAFSAIDVWEDMLMGPSYATPIALDRAGMKLSDLTLIEMHEAFAAQTLANMKMFASKKFAEEKLGRSEAIGEIDMDKFNVMGGSLAYGHPFAATGARLITQTLNELKRRGGGVGLTTACAAGGLGAAMIVETE</sequence>
<dbReference type="RefSeq" id="WP_156265748.1">
    <property type="nucleotide sequence ID" value="NZ_CP032551.1"/>
</dbReference>
<evidence type="ECO:0000256" key="4">
    <source>
        <dbReference type="ARBA" id="ARBA00022832"/>
    </source>
</evidence>
<keyword evidence="14" id="KW-1185">Reference proteome</keyword>
<dbReference type="InterPro" id="IPR016039">
    <property type="entry name" value="Thiolase-like"/>
</dbReference>
<evidence type="ECO:0000256" key="7">
    <source>
        <dbReference type="ARBA" id="ARBA00023315"/>
    </source>
</evidence>
<comment type="function">
    <text evidence="8">Catalyzes the final step of fatty acid oxidation in which acetyl-CoA is released and the CoA ester of a fatty acid two carbons shorter is formed.</text>
</comment>
<evidence type="ECO:0000259" key="12">
    <source>
        <dbReference type="Pfam" id="PF02803"/>
    </source>
</evidence>
<dbReference type="InterPro" id="IPR020610">
    <property type="entry name" value="Thiolase_AS"/>
</dbReference>
<dbReference type="PROSITE" id="PS00099">
    <property type="entry name" value="THIOLASE_3"/>
    <property type="match status" value="1"/>
</dbReference>
<organism evidence="13 14">
    <name type="scientific">Pseudidiomarina andamanensis</name>
    <dbReference type="NCBI Taxonomy" id="1940690"/>
    <lineage>
        <taxon>Bacteria</taxon>
        <taxon>Pseudomonadati</taxon>
        <taxon>Pseudomonadota</taxon>
        <taxon>Gammaproteobacteria</taxon>
        <taxon>Alteromonadales</taxon>
        <taxon>Idiomarinaceae</taxon>
        <taxon>Pseudidiomarina</taxon>
    </lineage>
</organism>
<dbReference type="PROSITE" id="PS00737">
    <property type="entry name" value="THIOLASE_2"/>
    <property type="match status" value="1"/>
</dbReference>
<name>A0AA92IKT2_9GAMM</name>
<feature type="active site" description="Proton acceptor" evidence="8 9">
    <location>
        <position position="392"/>
    </location>
</feature>
<keyword evidence="4 8" id="KW-0276">Fatty acid metabolism</keyword>
<dbReference type="InterPro" id="IPR002155">
    <property type="entry name" value="Thiolase"/>
</dbReference>
<evidence type="ECO:0000256" key="1">
    <source>
        <dbReference type="ARBA" id="ARBA00010982"/>
    </source>
</evidence>
<dbReference type="AlphaFoldDB" id="A0AA92IKT2"/>
<dbReference type="SUPFAM" id="SSF53901">
    <property type="entry name" value="Thiolase-like"/>
    <property type="match status" value="2"/>
</dbReference>
<keyword evidence="6 8" id="KW-0443">Lipid metabolism</keyword>
<dbReference type="InterPro" id="IPR020613">
    <property type="entry name" value="Thiolase_CS"/>
</dbReference>
<evidence type="ECO:0000259" key="11">
    <source>
        <dbReference type="Pfam" id="PF00108"/>
    </source>
</evidence>
<accession>A0AA92IKT2</accession>
<evidence type="ECO:0000256" key="10">
    <source>
        <dbReference type="RuleBase" id="RU003557"/>
    </source>
</evidence>
<evidence type="ECO:0000256" key="2">
    <source>
        <dbReference type="ARBA" id="ARBA00022490"/>
    </source>
</evidence>
<dbReference type="PIRSF" id="PIRSF000429">
    <property type="entry name" value="Ac-CoA_Ac_transf"/>
    <property type="match status" value="1"/>
</dbReference>
<dbReference type="PANTHER" id="PTHR42689:SF1">
    <property type="entry name" value="ACETYL-COA ACYLTRANSFERASE FADA2 (3-KETOACYL-COA THIOLASE) (BETA-KETOTHIOLASE)-RELATED"/>
    <property type="match status" value="1"/>
</dbReference>
<evidence type="ECO:0000313" key="14">
    <source>
        <dbReference type="Proteomes" id="UP000427820"/>
    </source>
</evidence>
<comment type="subcellular location">
    <subcellularLocation>
        <location evidence="8">Cytoplasm</location>
    </subcellularLocation>
</comment>
<dbReference type="NCBIfam" id="NF006516">
    <property type="entry name" value="PRK08963.1"/>
    <property type="match status" value="1"/>
</dbReference>
<dbReference type="CDD" id="cd00751">
    <property type="entry name" value="thiolase"/>
    <property type="match status" value="1"/>
</dbReference>
<comment type="similarity">
    <text evidence="1 8 10">Belongs to the thiolase-like superfamily. Thiolase family.</text>
</comment>
<evidence type="ECO:0000256" key="9">
    <source>
        <dbReference type="PIRSR" id="PIRSR000429-1"/>
    </source>
</evidence>
<dbReference type="NCBIfam" id="TIGR02446">
    <property type="entry name" value="FadI"/>
    <property type="match status" value="1"/>
</dbReference>
<keyword evidence="2 8" id="KW-0963">Cytoplasm</keyword>
<dbReference type="Gene3D" id="3.40.47.10">
    <property type="match status" value="1"/>
</dbReference>